<dbReference type="InterPro" id="IPR001375">
    <property type="entry name" value="Peptidase_S9_cat"/>
</dbReference>
<dbReference type="PANTHER" id="PTHR11731">
    <property type="entry name" value="PROTEASE FAMILY S9B,C DIPEPTIDYL-PEPTIDASE IV-RELATED"/>
    <property type="match status" value="1"/>
</dbReference>
<evidence type="ECO:0000313" key="4">
    <source>
        <dbReference type="WBParaSite" id="TCNE_0000978301-mRNA-1"/>
    </source>
</evidence>
<organism evidence="3 4">
    <name type="scientific">Toxocara canis</name>
    <name type="common">Canine roundworm</name>
    <dbReference type="NCBI Taxonomy" id="6265"/>
    <lineage>
        <taxon>Eukaryota</taxon>
        <taxon>Metazoa</taxon>
        <taxon>Ecdysozoa</taxon>
        <taxon>Nematoda</taxon>
        <taxon>Chromadorea</taxon>
        <taxon>Rhabditida</taxon>
        <taxon>Spirurina</taxon>
        <taxon>Ascaridomorpha</taxon>
        <taxon>Ascaridoidea</taxon>
        <taxon>Toxocaridae</taxon>
        <taxon>Toxocara</taxon>
    </lineage>
</organism>
<dbReference type="InterPro" id="IPR029058">
    <property type="entry name" value="AB_hydrolase_fold"/>
</dbReference>
<dbReference type="GO" id="GO:0008239">
    <property type="term" value="F:dipeptidyl-peptidase activity"/>
    <property type="evidence" value="ECO:0007669"/>
    <property type="project" value="TreeGrafter"/>
</dbReference>
<keyword evidence="3" id="KW-1185">Reference proteome</keyword>
<dbReference type="Proteomes" id="UP000050794">
    <property type="component" value="Unassembled WGS sequence"/>
</dbReference>
<sequence>MGWAAVAGGAVTCWNFYDTAYTEKYLGLPGDHYARTDRLLIVQGLMDENVHFSHTEALIEALITAGKPFRLQVFPSERHGVRSPEASEFHDAVVLDFLKKALTIRKLEHP</sequence>
<evidence type="ECO:0000313" key="2">
    <source>
        <dbReference type="EMBL" id="VDM41104.1"/>
    </source>
</evidence>
<feature type="domain" description="Peptidase S9 prolyl oligopeptidase catalytic" evidence="1">
    <location>
        <begin position="32"/>
        <end position="103"/>
    </location>
</feature>
<dbReference type="Pfam" id="PF00326">
    <property type="entry name" value="Peptidase_S9"/>
    <property type="match status" value="1"/>
</dbReference>
<dbReference type="AlphaFoldDB" id="A0A183UMR3"/>
<dbReference type="GO" id="GO:0008236">
    <property type="term" value="F:serine-type peptidase activity"/>
    <property type="evidence" value="ECO:0007669"/>
    <property type="project" value="InterPro"/>
</dbReference>
<protein>
    <submittedName>
        <fullName evidence="4">Peptidase_S9 domain-containing protein</fullName>
    </submittedName>
</protein>
<accession>A0A183UMR3</accession>
<dbReference type="SUPFAM" id="SSF53474">
    <property type="entry name" value="alpha/beta-Hydrolases"/>
    <property type="match status" value="1"/>
</dbReference>
<dbReference type="EMBL" id="UYWY01020282">
    <property type="protein sequence ID" value="VDM41104.1"/>
    <property type="molecule type" value="Genomic_DNA"/>
</dbReference>
<proteinExistence type="predicted"/>
<gene>
    <name evidence="2" type="ORF">TCNE_LOCUS9783</name>
</gene>
<evidence type="ECO:0000259" key="1">
    <source>
        <dbReference type="Pfam" id="PF00326"/>
    </source>
</evidence>
<dbReference type="WBParaSite" id="TCNE_0000978301-mRNA-1">
    <property type="protein sequence ID" value="TCNE_0000978301-mRNA-1"/>
    <property type="gene ID" value="TCNE_0000978301"/>
</dbReference>
<dbReference type="InterPro" id="IPR050278">
    <property type="entry name" value="Serine_Prot_S9B/DPPIV"/>
</dbReference>
<evidence type="ECO:0000313" key="3">
    <source>
        <dbReference type="Proteomes" id="UP000050794"/>
    </source>
</evidence>
<dbReference type="GO" id="GO:0006508">
    <property type="term" value="P:proteolysis"/>
    <property type="evidence" value="ECO:0007669"/>
    <property type="project" value="InterPro"/>
</dbReference>
<reference evidence="4" key="1">
    <citation type="submission" date="2016-06" db="UniProtKB">
        <authorList>
            <consortium name="WormBaseParasite"/>
        </authorList>
    </citation>
    <scope>IDENTIFICATION</scope>
</reference>
<reference evidence="2 3" key="2">
    <citation type="submission" date="2018-11" db="EMBL/GenBank/DDBJ databases">
        <authorList>
            <consortium name="Pathogen Informatics"/>
        </authorList>
    </citation>
    <scope>NUCLEOTIDE SEQUENCE [LARGE SCALE GENOMIC DNA]</scope>
</reference>
<dbReference type="PANTHER" id="PTHR11731:SF193">
    <property type="entry name" value="DIPEPTIDYL PEPTIDASE 9"/>
    <property type="match status" value="1"/>
</dbReference>
<dbReference type="Gene3D" id="3.40.50.1820">
    <property type="entry name" value="alpha/beta hydrolase"/>
    <property type="match status" value="1"/>
</dbReference>
<name>A0A183UMR3_TOXCA</name>